<dbReference type="AlphaFoldDB" id="A0A367S1J3"/>
<dbReference type="SUPFAM" id="SSF51110">
    <property type="entry name" value="alpha-D-mannose-specific plant lectins"/>
    <property type="match status" value="2"/>
</dbReference>
<dbReference type="PROSITE" id="PS50927">
    <property type="entry name" value="BULB_LECTIN"/>
    <property type="match status" value="1"/>
</dbReference>
<dbReference type="Proteomes" id="UP000252085">
    <property type="component" value="Unassembled WGS sequence"/>
</dbReference>
<dbReference type="InterPro" id="IPR036426">
    <property type="entry name" value="Bulb-type_lectin_dom_sf"/>
</dbReference>
<sequence length="112" mass="12471">MLYTGEYLFAATNQYLISPNGVYKAIQQSDGNFVLYADSTPLWASNVLDTSVYYTLMQTDCNLVSYNYSETPVWASNTAGLGSNCRLEVQNNGNLVIYTDSNVPVWATNTNR</sequence>
<feature type="domain" description="Bulb-type lectin" evidence="1">
    <location>
        <begin position="1"/>
        <end position="112"/>
    </location>
</feature>
<name>A0A367S1J3_NOSPU</name>
<evidence type="ECO:0000313" key="3">
    <source>
        <dbReference type="Proteomes" id="UP000252085"/>
    </source>
</evidence>
<dbReference type="SMART" id="SM00108">
    <property type="entry name" value="B_lectin"/>
    <property type="match status" value="1"/>
</dbReference>
<dbReference type="Gene3D" id="2.90.10.10">
    <property type="entry name" value="Bulb-type lectin domain"/>
    <property type="match status" value="2"/>
</dbReference>
<evidence type="ECO:0000313" key="2">
    <source>
        <dbReference type="EMBL" id="RCJ41843.1"/>
    </source>
</evidence>
<organism evidence="2 3">
    <name type="scientific">Nostoc punctiforme NIES-2108</name>
    <dbReference type="NCBI Taxonomy" id="1356359"/>
    <lineage>
        <taxon>Bacteria</taxon>
        <taxon>Bacillati</taxon>
        <taxon>Cyanobacteriota</taxon>
        <taxon>Cyanophyceae</taxon>
        <taxon>Nostocales</taxon>
        <taxon>Nostocaceae</taxon>
        <taxon>Nostoc</taxon>
    </lineage>
</organism>
<dbReference type="EMBL" id="LXQE01000029">
    <property type="protein sequence ID" value="RCJ41843.1"/>
    <property type="molecule type" value="Genomic_DNA"/>
</dbReference>
<reference evidence="2 3" key="1">
    <citation type="submission" date="2016-04" db="EMBL/GenBank/DDBJ databases">
        <authorList>
            <person name="Evans L.H."/>
            <person name="Alamgir A."/>
            <person name="Owens N."/>
            <person name="Weber N.D."/>
            <person name="Virtaneva K."/>
            <person name="Barbian K."/>
            <person name="Babar A."/>
            <person name="Rosenke K."/>
        </authorList>
    </citation>
    <scope>NUCLEOTIDE SEQUENCE [LARGE SCALE GENOMIC DNA]</scope>
    <source>
        <strain evidence="2">NIES-2108</strain>
    </source>
</reference>
<gene>
    <name evidence="2" type="ORF">A6769_01820</name>
</gene>
<accession>A0A367S1J3</accession>
<comment type="caution">
    <text evidence="2">The sequence shown here is derived from an EMBL/GenBank/DDBJ whole genome shotgun (WGS) entry which is preliminary data.</text>
</comment>
<protein>
    <recommendedName>
        <fullName evidence="1">Bulb-type lectin domain-containing protein</fullName>
    </recommendedName>
</protein>
<evidence type="ECO:0000259" key="1">
    <source>
        <dbReference type="PROSITE" id="PS50927"/>
    </source>
</evidence>
<proteinExistence type="predicted"/>
<dbReference type="CDD" id="cd00028">
    <property type="entry name" value="B_lectin"/>
    <property type="match status" value="1"/>
</dbReference>
<dbReference type="InterPro" id="IPR001480">
    <property type="entry name" value="Bulb-type_lectin_dom"/>
</dbReference>